<dbReference type="Pfam" id="PF00899">
    <property type="entry name" value="ThiF"/>
    <property type="match status" value="1"/>
</dbReference>
<proteinExistence type="predicted"/>
<dbReference type="GO" id="GO:0008641">
    <property type="term" value="F:ubiquitin-like modifier activating enzyme activity"/>
    <property type="evidence" value="ECO:0007669"/>
    <property type="project" value="InterPro"/>
</dbReference>
<comment type="caution">
    <text evidence="2">The sequence shown here is derived from an EMBL/GenBank/DDBJ whole genome shotgun (WGS) entry which is preliminary data.</text>
</comment>
<dbReference type="SUPFAM" id="SSF69572">
    <property type="entry name" value="Activating enzymes of the ubiquitin-like proteins"/>
    <property type="match status" value="1"/>
</dbReference>
<dbReference type="Proteomes" id="UP000807785">
    <property type="component" value="Unassembled WGS sequence"/>
</dbReference>
<dbReference type="InterPro" id="IPR000594">
    <property type="entry name" value="ThiF_NAD_FAD-bd"/>
</dbReference>
<dbReference type="InterPro" id="IPR035985">
    <property type="entry name" value="Ubiquitin-activating_enz"/>
</dbReference>
<feature type="domain" description="THIF-type NAD/FAD binding fold" evidence="1">
    <location>
        <begin position="16"/>
        <end position="126"/>
    </location>
</feature>
<dbReference type="EMBL" id="JADJEV010000004">
    <property type="protein sequence ID" value="MBK6974696.1"/>
    <property type="molecule type" value="Genomic_DNA"/>
</dbReference>
<evidence type="ECO:0000259" key="1">
    <source>
        <dbReference type="Pfam" id="PF00899"/>
    </source>
</evidence>
<dbReference type="AlphaFoldDB" id="A0A9D7HSK8"/>
<name>A0A9D7HSK8_9PROT</name>
<reference evidence="2" key="1">
    <citation type="submission" date="2020-10" db="EMBL/GenBank/DDBJ databases">
        <title>Connecting structure to function with the recovery of over 1000 high-quality activated sludge metagenome-assembled genomes encoding full-length rRNA genes using long-read sequencing.</title>
        <authorList>
            <person name="Singleton C.M."/>
            <person name="Petriglieri F."/>
            <person name="Kristensen J.M."/>
            <person name="Kirkegaard R.H."/>
            <person name="Michaelsen T.Y."/>
            <person name="Andersen M.H."/>
            <person name="Karst S.M."/>
            <person name="Dueholm M.S."/>
            <person name="Nielsen P.H."/>
            <person name="Albertsen M."/>
        </authorList>
    </citation>
    <scope>NUCLEOTIDE SEQUENCE</scope>
    <source>
        <strain evidence="2">Bjer_18-Q3-R1-45_BAT3C.347</strain>
    </source>
</reference>
<dbReference type="NCBIfam" id="TIGR03736">
    <property type="entry name" value="PRTRC_ThiF"/>
    <property type="match status" value="1"/>
</dbReference>
<evidence type="ECO:0000313" key="3">
    <source>
        <dbReference type="Proteomes" id="UP000807785"/>
    </source>
</evidence>
<organism evidence="2 3">
    <name type="scientific">Candidatus Methylophosphatis roskildensis</name>
    <dbReference type="NCBI Taxonomy" id="2899263"/>
    <lineage>
        <taxon>Bacteria</taxon>
        <taxon>Pseudomonadati</taxon>
        <taxon>Pseudomonadota</taxon>
        <taxon>Betaproteobacteria</taxon>
        <taxon>Nitrosomonadales</taxon>
        <taxon>Sterolibacteriaceae</taxon>
        <taxon>Candidatus Methylophosphatis</taxon>
    </lineage>
</organism>
<evidence type="ECO:0000313" key="2">
    <source>
        <dbReference type="EMBL" id="MBK6974696.1"/>
    </source>
</evidence>
<accession>A0A9D7HSK8</accession>
<dbReference type="Gene3D" id="3.40.50.720">
    <property type="entry name" value="NAD(P)-binding Rossmann-like Domain"/>
    <property type="match status" value="1"/>
</dbReference>
<sequence length="265" mass="28717">MDESKSDSINSELLAKRVHVAVAGVGGNGAQVVALLARLNLALLALGHPHGLYVLAYDPDTVSEANVGRQLWSPSDVGENKAIVAIERTNLFYGLDWDAEPALYTGEACDILISCVDTRGARQSFAKAIQRGLGPRYYWLDMGNEESIGQCCLGEVTRAYARRAASAPRLPLATELFPALSSKAKEDNTHSCSLRISLQSQGLFVNDFVARCSMQILYKLFTKGRIGYHGAFLNLESLRMSPIPIDPVVWGCIGYAGPAEERIAA</sequence>
<gene>
    <name evidence="2" type="ORF">IPH26_17755</name>
</gene>
<dbReference type="InterPro" id="IPR022500">
    <property type="entry name" value="PRTRC_ThiF"/>
</dbReference>
<protein>
    <submittedName>
        <fullName evidence="2">PRTRC system ThiF family protein</fullName>
    </submittedName>
</protein>